<dbReference type="Proteomes" id="UP000184267">
    <property type="component" value="Unassembled WGS sequence"/>
</dbReference>
<dbReference type="EMBL" id="MNAD01001234">
    <property type="protein sequence ID" value="OJT06949.1"/>
    <property type="molecule type" value="Genomic_DNA"/>
</dbReference>
<accession>A0A1M2VH88</accession>
<dbReference type="OrthoDB" id="10513943at2759"/>
<name>A0A1M2VH88_TRAPU</name>
<feature type="region of interest" description="Disordered" evidence="1">
    <location>
        <begin position="48"/>
        <end position="86"/>
    </location>
</feature>
<proteinExistence type="predicted"/>
<organism evidence="2 3">
    <name type="scientific">Trametes pubescens</name>
    <name type="common">White-rot fungus</name>
    <dbReference type="NCBI Taxonomy" id="154538"/>
    <lineage>
        <taxon>Eukaryota</taxon>
        <taxon>Fungi</taxon>
        <taxon>Dikarya</taxon>
        <taxon>Basidiomycota</taxon>
        <taxon>Agaricomycotina</taxon>
        <taxon>Agaricomycetes</taxon>
        <taxon>Polyporales</taxon>
        <taxon>Polyporaceae</taxon>
        <taxon>Trametes</taxon>
    </lineage>
</organism>
<sequence length="86" mass="9218">MVDDFELCPASDASSSTEQSPVQIVTWKSPQWAVPSSQVSTSLWQSTVGSGAVPTSHELESGRESPLRHGKDVKKETLTMETSSPA</sequence>
<reference evidence="2 3" key="1">
    <citation type="submission" date="2016-10" db="EMBL/GenBank/DDBJ databases">
        <title>Genome sequence of the basidiomycete white-rot fungus Trametes pubescens.</title>
        <authorList>
            <person name="Makela M.R."/>
            <person name="Granchi Z."/>
            <person name="Peng M."/>
            <person name="De Vries R.P."/>
            <person name="Grigoriev I."/>
            <person name="Riley R."/>
            <person name="Hilden K."/>
        </authorList>
    </citation>
    <scope>NUCLEOTIDE SEQUENCE [LARGE SCALE GENOMIC DNA]</scope>
    <source>
        <strain evidence="2 3">FBCC735</strain>
    </source>
</reference>
<comment type="caution">
    <text evidence="2">The sequence shown here is derived from an EMBL/GenBank/DDBJ whole genome shotgun (WGS) entry which is preliminary data.</text>
</comment>
<protein>
    <submittedName>
        <fullName evidence="2">Uncharacterized protein</fullName>
    </submittedName>
</protein>
<evidence type="ECO:0000256" key="1">
    <source>
        <dbReference type="SAM" id="MobiDB-lite"/>
    </source>
</evidence>
<dbReference type="AlphaFoldDB" id="A0A1M2VH88"/>
<gene>
    <name evidence="2" type="ORF">TRAPUB_2195</name>
</gene>
<evidence type="ECO:0000313" key="2">
    <source>
        <dbReference type="EMBL" id="OJT06949.1"/>
    </source>
</evidence>
<keyword evidence="3" id="KW-1185">Reference proteome</keyword>
<feature type="compositionally biased region" description="Basic and acidic residues" evidence="1">
    <location>
        <begin position="57"/>
        <end position="78"/>
    </location>
</feature>
<feature type="compositionally biased region" description="Polar residues" evidence="1">
    <location>
        <begin position="12"/>
        <end position="22"/>
    </location>
</feature>
<evidence type="ECO:0000313" key="3">
    <source>
        <dbReference type="Proteomes" id="UP000184267"/>
    </source>
</evidence>
<feature type="region of interest" description="Disordered" evidence="1">
    <location>
        <begin position="1"/>
        <end position="22"/>
    </location>
</feature>